<dbReference type="Proteomes" id="UP000762676">
    <property type="component" value="Unassembled WGS sequence"/>
</dbReference>
<organism evidence="2 3">
    <name type="scientific">Elysia marginata</name>
    <dbReference type="NCBI Taxonomy" id="1093978"/>
    <lineage>
        <taxon>Eukaryota</taxon>
        <taxon>Metazoa</taxon>
        <taxon>Spiralia</taxon>
        <taxon>Lophotrochozoa</taxon>
        <taxon>Mollusca</taxon>
        <taxon>Gastropoda</taxon>
        <taxon>Heterobranchia</taxon>
        <taxon>Euthyneura</taxon>
        <taxon>Panpulmonata</taxon>
        <taxon>Sacoglossa</taxon>
        <taxon>Placobranchoidea</taxon>
        <taxon>Plakobranchidae</taxon>
        <taxon>Elysia</taxon>
    </lineage>
</organism>
<gene>
    <name evidence="2" type="ORF">ElyMa_006599300</name>
</gene>
<evidence type="ECO:0000256" key="1">
    <source>
        <dbReference type="SAM" id="MobiDB-lite"/>
    </source>
</evidence>
<reference evidence="2 3" key="1">
    <citation type="journal article" date="2021" name="Elife">
        <title>Chloroplast acquisition without the gene transfer in kleptoplastic sea slugs, Plakobranchus ocellatus.</title>
        <authorList>
            <person name="Maeda T."/>
            <person name="Takahashi S."/>
            <person name="Yoshida T."/>
            <person name="Shimamura S."/>
            <person name="Takaki Y."/>
            <person name="Nagai Y."/>
            <person name="Toyoda A."/>
            <person name="Suzuki Y."/>
            <person name="Arimoto A."/>
            <person name="Ishii H."/>
            <person name="Satoh N."/>
            <person name="Nishiyama T."/>
            <person name="Hasebe M."/>
            <person name="Maruyama T."/>
            <person name="Minagawa J."/>
            <person name="Obokata J."/>
            <person name="Shigenobu S."/>
        </authorList>
    </citation>
    <scope>NUCLEOTIDE SEQUENCE [LARGE SCALE GENOMIC DNA]</scope>
</reference>
<dbReference type="AlphaFoldDB" id="A0AAV4IFQ7"/>
<dbReference type="EMBL" id="BMAT01013258">
    <property type="protein sequence ID" value="GFS08595.1"/>
    <property type="molecule type" value="Genomic_DNA"/>
</dbReference>
<keyword evidence="3" id="KW-1185">Reference proteome</keyword>
<name>A0AAV4IFQ7_9GAST</name>
<comment type="caution">
    <text evidence="2">The sequence shown here is derived from an EMBL/GenBank/DDBJ whole genome shotgun (WGS) entry which is preliminary data.</text>
</comment>
<evidence type="ECO:0000313" key="3">
    <source>
        <dbReference type="Proteomes" id="UP000762676"/>
    </source>
</evidence>
<feature type="region of interest" description="Disordered" evidence="1">
    <location>
        <begin position="18"/>
        <end position="69"/>
    </location>
</feature>
<sequence>MAKVDRLSEARMMADLQQTFAPLDDEADDSASNTLPDQENVRVMKTGFGDTKNRQNSQTEPTDDEDVDRDNLYTCLWETGRSKMVMKSYMKYCFRSKQLENIR</sequence>
<protein>
    <submittedName>
        <fullName evidence="2">Uncharacterized protein</fullName>
    </submittedName>
</protein>
<accession>A0AAV4IFQ7</accession>
<proteinExistence type="predicted"/>
<evidence type="ECO:0000313" key="2">
    <source>
        <dbReference type="EMBL" id="GFS08595.1"/>
    </source>
</evidence>